<reference evidence="2" key="1">
    <citation type="submission" date="2023-12" db="EMBL/GenBank/DDBJ databases">
        <authorList>
            <person name="Brown T."/>
        </authorList>
    </citation>
    <scope>NUCLEOTIDE SEQUENCE</scope>
</reference>
<evidence type="ECO:0000313" key="3">
    <source>
        <dbReference type="Proteomes" id="UP001314169"/>
    </source>
</evidence>
<protein>
    <submittedName>
        <fullName evidence="2">Uncharacterized protein</fullName>
    </submittedName>
</protein>
<evidence type="ECO:0000313" key="2">
    <source>
        <dbReference type="EMBL" id="CAK6449894.1"/>
    </source>
</evidence>
<keyword evidence="3" id="KW-1185">Reference proteome</keyword>
<feature type="compositionally biased region" description="Low complexity" evidence="1">
    <location>
        <begin position="1"/>
        <end position="10"/>
    </location>
</feature>
<dbReference type="EMBL" id="OY882879">
    <property type="protein sequence ID" value="CAK6449894.1"/>
    <property type="molecule type" value="Genomic_DNA"/>
</dbReference>
<evidence type="ECO:0000256" key="1">
    <source>
        <dbReference type="SAM" id="MobiDB-lite"/>
    </source>
</evidence>
<feature type="region of interest" description="Disordered" evidence="1">
    <location>
        <begin position="36"/>
        <end position="85"/>
    </location>
</feature>
<sequence>MGAAGAALGAARRDSPRYPEGQWRTAITIKRLALRSAKAVKPQRRPLPPPLATSVALPRPPGPSETQRSLSCLNARPQAPGAVPP</sequence>
<accession>A0ABP0AI75</accession>
<gene>
    <name evidence="2" type="ORF">MPIPNATIZW_LOCUS18200</name>
</gene>
<dbReference type="Proteomes" id="UP001314169">
    <property type="component" value="Chromosome X"/>
</dbReference>
<proteinExistence type="predicted"/>
<name>A0ABP0AI75_PIPNA</name>
<organism evidence="2 3">
    <name type="scientific">Pipistrellus nathusii</name>
    <name type="common">Nathusius' pipistrelle</name>
    <dbReference type="NCBI Taxonomy" id="59473"/>
    <lineage>
        <taxon>Eukaryota</taxon>
        <taxon>Metazoa</taxon>
        <taxon>Chordata</taxon>
        <taxon>Craniata</taxon>
        <taxon>Vertebrata</taxon>
        <taxon>Euteleostomi</taxon>
        <taxon>Mammalia</taxon>
        <taxon>Eutheria</taxon>
        <taxon>Laurasiatheria</taxon>
        <taxon>Chiroptera</taxon>
        <taxon>Yangochiroptera</taxon>
        <taxon>Vespertilionidae</taxon>
        <taxon>Pipistrellus</taxon>
    </lineage>
</organism>
<feature type="region of interest" description="Disordered" evidence="1">
    <location>
        <begin position="1"/>
        <end position="22"/>
    </location>
</feature>